<dbReference type="Proteomes" id="UP000198660">
    <property type="component" value="Unassembled WGS sequence"/>
</dbReference>
<evidence type="ECO:0000313" key="2">
    <source>
        <dbReference type="EMBL" id="SFS76542.1"/>
    </source>
</evidence>
<keyword evidence="1" id="KW-0812">Transmembrane</keyword>
<dbReference type="EMBL" id="FPAA01000007">
    <property type="protein sequence ID" value="SFS76542.1"/>
    <property type="molecule type" value="Genomic_DNA"/>
</dbReference>
<keyword evidence="1" id="KW-1133">Transmembrane helix</keyword>
<reference evidence="3" key="1">
    <citation type="submission" date="2016-10" db="EMBL/GenBank/DDBJ databases">
        <authorList>
            <person name="Varghese N."/>
            <person name="Submissions S."/>
        </authorList>
    </citation>
    <scope>NUCLEOTIDE SEQUENCE [LARGE SCALE GENOMIC DNA]</scope>
    <source>
        <strain evidence="3">DSM 45789</strain>
    </source>
</reference>
<sequence length="75" mass="8731">MKILLRILVVVVSLGNRLNNYGELHDYIWNPISIVLYSVITLLSFVYLYCNGKSKEVIYYLTVSIIILILAIIYY</sequence>
<feature type="transmembrane region" description="Helical" evidence="1">
    <location>
        <begin position="57"/>
        <end position="74"/>
    </location>
</feature>
<organism evidence="2 3">
    <name type="scientific">Marininema halotolerans</name>
    <dbReference type="NCBI Taxonomy" id="1155944"/>
    <lineage>
        <taxon>Bacteria</taxon>
        <taxon>Bacillati</taxon>
        <taxon>Bacillota</taxon>
        <taxon>Bacilli</taxon>
        <taxon>Bacillales</taxon>
        <taxon>Thermoactinomycetaceae</taxon>
        <taxon>Marininema</taxon>
    </lineage>
</organism>
<accession>A0A1I6SHU3</accession>
<gene>
    <name evidence="2" type="ORF">SAMN05444972_107104</name>
</gene>
<proteinExistence type="predicted"/>
<keyword evidence="3" id="KW-1185">Reference proteome</keyword>
<feature type="transmembrane region" description="Helical" evidence="1">
    <location>
        <begin position="27"/>
        <end position="50"/>
    </location>
</feature>
<evidence type="ECO:0000256" key="1">
    <source>
        <dbReference type="SAM" id="Phobius"/>
    </source>
</evidence>
<evidence type="ECO:0000313" key="3">
    <source>
        <dbReference type="Proteomes" id="UP000198660"/>
    </source>
</evidence>
<name>A0A1I6SHU3_9BACL</name>
<protein>
    <submittedName>
        <fullName evidence="2">Uncharacterized protein</fullName>
    </submittedName>
</protein>
<keyword evidence="1" id="KW-0472">Membrane</keyword>
<dbReference type="AlphaFoldDB" id="A0A1I6SHU3"/>